<evidence type="ECO:0000313" key="3">
    <source>
        <dbReference type="Proteomes" id="UP000193689"/>
    </source>
</evidence>
<comment type="caution">
    <text evidence="2">The sequence shown here is derived from an EMBL/GenBank/DDBJ whole genome shotgun (WGS) entry which is preliminary data.</text>
</comment>
<dbReference type="EMBL" id="MCFJ01000008">
    <property type="protein sequence ID" value="ORY63366.1"/>
    <property type="molecule type" value="Genomic_DNA"/>
</dbReference>
<accession>A0A1Y2DW54</accession>
<dbReference type="Proteomes" id="UP000193689">
    <property type="component" value="Unassembled WGS sequence"/>
</dbReference>
<evidence type="ECO:0000313" key="2">
    <source>
        <dbReference type="EMBL" id="ORY63366.1"/>
    </source>
</evidence>
<keyword evidence="3" id="KW-1185">Reference proteome</keyword>
<keyword evidence="1" id="KW-0472">Membrane</keyword>
<dbReference type="GeneID" id="63776683"/>
<evidence type="ECO:0000256" key="1">
    <source>
        <dbReference type="SAM" id="Phobius"/>
    </source>
</evidence>
<organism evidence="2 3">
    <name type="scientific">Pseudomassariella vexata</name>
    <dbReference type="NCBI Taxonomy" id="1141098"/>
    <lineage>
        <taxon>Eukaryota</taxon>
        <taxon>Fungi</taxon>
        <taxon>Dikarya</taxon>
        <taxon>Ascomycota</taxon>
        <taxon>Pezizomycotina</taxon>
        <taxon>Sordariomycetes</taxon>
        <taxon>Xylariomycetidae</taxon>
        <taxon>Amphisphaeriales</taxon>
        <taxon>Pseudomassariaceae</taxon>
        <taxon>Pseudomassariella</taxon>
    </lineage>
</organism>
<dbReference type="AlphaFoldDB" id="A0A1Y2DW54"/>
<reference evidence="2 3" key="1">
    <citation type="submission" date="2016-07" db="EMBL/GenBank/DDBJ databases">
        <title>Pervasive Adenine N6-methylation of Active Genes in Fungi.</title>
        <authorList>
            <consortium name="DOE Joint Genome Institute"/>
            <person name="Mondo S.J."/>
            <person name="Dannebaum R.O."/>
            <person name="Kuo R.C."/>
            <person name="Labutti K."/>
            <person name="Haridas S."/>
            <person name="Kuo A."/>
            <person name="Salamov A."/>
            <person name="Ahrendt S.R."/>
            <person name="Lipzen A."/>
            <person name="Sullivan W."/>
            <person name="Andreopoulos W.B."/>
            <person name="Clum A."/>
            <person name="Lindquist E."/>
            <person name="Daum C."/>
            <person name="Ramamoorthy G.K."/>
            <person name="Gryganskyi A."/>
            <person name="Culley D."/>
            <person name="Magnuson J.K."/>
            <person name="James T.Y."/>
            <person name="O'Malley M.A."/>
            <person name="Stajich J.E."/>
            <person name="Spatafora J.W."/>
            <person name="Visel A."/>
            <person name="Grigoriev I.V."/>
        </authorList>
    </citation>
    <scope>NUCLEOTIDE SEQUENCE [LARGE SCALE GENOMIC DNA]</scope>
    <source>
        <strain evidence="2 3">CBS 129021</strain>
    </source>
</reference>
<proteinExistence type="predicted"/>
<dbReference type="InParanoid" id="A0A1Y2DW54"/>
<keyword evidence="1" id="KW-0812">Transmembrane</keyword>
<sequence>MSLRIMTNITVESANTLLTHLLAELSYPASPQHFQRYGSWVDSEGVRDALTASLRPEVFELFGGAELPKWNEIRDATTHPLPETRGIYLDLIRGLDGRDRLYVGQSKNVAFRISKCHMSFRHRRDNKSLHYFAIDRSKWNNFVVLAVLPPLADPALESRADLVMNVLEMWCALLFRTLQGETLGEWLPAGWVGHGTKGENGMGMVCNWYPLNLKLPLDQGVATFEGGDWMTRLNASEDPLAREYAEGKRELVDKGEKTSVEASLPTPPSVDVPSLLLGAMIGAVAVMFITKRR</sequence>
<feature type="transmembrane region" description="Helical" evidence="1">
    <location>
        <begin position="272"/>
        <end position="290"/>
    </location>
</feature>
<protein>
    <recommendedName>
        <fullName evidence="4">GIY-YIG domain-containing protein</fullName>
    </recommendedName>
</protein>
<name>A0A1Y2DW54_9PEZI</name>
<dbReference type="RefSeq" id="XP_040715023.1">
    <property type="nucleotide sequence ID" value="XM_040860471.1"/>
</dbReference>
<dbReference type="STRING" id="1141098.A0A1Y2DW54"/>
<keyword evidence="1" id="KW-1133">Transmembrane helix</keyword>
<dbReference type="OrthoDB" id="4729230at2759"/>
<gene>
    <name evidence="2" type="ORF">BCR38DRAFT_436677</name>
</gene>
<evidence type="ECO:0008006" key="4">
    <source>
        <dbReference type="Google" id="ProtNLM"/>
    </source>
</evidence>